<name>A0ABM3QSF2_SPIOL</name>
<evidence type="ECO:0000256" key="3">
    <source>
        <dbReference type="ARBA" id="ARBA00022839"/>
    </source>
</evidence>
<organism evidence="7 8">
    <name type="scientific">Spinacia oleracea</name>
    <name type="common">Spinach</name>
    <dbReference type="NCBI Taxonomy" id="3562"/>
    <lineage>
        <taxon>Eukaryota</taxon>
        <taxon>Viridiplantae</taxon>
        <taxon>Streptophyta</taxon>
        <taxon>Embryophyta</taxon>
        <taxon>Tracheophyta</taxon>
        <taxon>Spermatophyta</taxon>
        <taxon>Magnoliopsida</taxon>
        <taxon>eudicotyledons</taxon>
        <taxon>Gunneridae</taxon>
        <taxon>Pentapetalae</taxon>
        <taxon>Caryophyllales</taxon>
        <taxon>Chenopodiaceae</taxon>
        <taxon>Chenopodioideae</taxon>
        <taxon>Anserineae</taxon>
        <taxon>Spinacia</taxon>
    </lineage>
</organism>
<evidence type="ECO:0000256" key="4">
    <source>
        <dbReference type="SAM" id="MobiDB-lite"/>
    </source>
</evidence>
<dbReference type="InterPro" id="IPR041412">
    <property type="entry name" value="Xrn1_helical"/>
</dbReference>
<feature type="compositionally biased region" description="Basic and acidic residues" evidence="4">
    <location>
        <begin position="907"/>
        <end position="917"/>
    </location>
</feature>
<dbReference type="RefSeq" id="XP_056686264.1">
    <property type="nucleotide sequence ID" value="XM_056830286.1"/>
</dbReference>
<gene>
    <name evidence="8" type="primary">LOC110775265</name>
</gene>
<dbReference type="Proteomes" id="UP000813463">
    <property type="component" value="Chromosome 5"/>
</dbReference>
<keyword evidence="1" id="KW-0540">Nuclease</keyword>
<dbReference type="InterPro" id="IPR027073">
    <property type="entry name" value="5_3_exoribonuclease"/>
</dbReference>
<keyword evidence="7" id="KW-1185">Reference proteome</keyword>
<dbReference type="GeneID" id="110775265"/>
<keyword evidence="2" id="KW-0378">Hydrolase</keyword>
<protein>
    <submittedName>
        <fullName evidence="8">5'-3' exoribonuclease 3 isoform X1</fullName>
    </submittedName>
</protein>
<reference evidence="8" key="2">
    <citation type="submission" date="2025-08" db="UniProtKB">
        <authorList>
            <consortium name="RefSeq"/>
        </authorList>
    </citation>
    <scope>IDENTIFICATION</scope>
    <source>
        <tissue evidence="8">Leaf</tissue>
    </source>
</reference>
<dbReference type="PANTHER" id="PTHR12341">
    <property type="entry name" value="5'-&gt;3' EXORIBONUCLEASE"/>
    <property type="match status" value="1"/>
</dbReference>
<dbReference type="Pfam" id="PF03159">
    <property type="entry name" value="XRN_N"/>
    <property type="match status" value="1"/>
</dbReference>
<accession>A0ABM3QSF2</accession>
<evidence type="ECO:0000259" key="5">
    <source>
        <dbReference type="Pfam" id="PF03159"/>
    </source>
</evidence>
<dbReference type="CDD" id="cd18673">
    <property type="entry name" value="PIN_XRN1-2-like"/>
    <property type="match status" value="1"/>
</dbReference>
<dbReference type="PANTHER" id="PTHR12341:SF62">
    <property type="entry name" value="5'-3' EXORIBONUCLEASE 3-LIKE"/>
    <property type="match status" value="1"/>
</dbReference>
<evidence type="ECO:0000313" key="7">
    <source>
        <dbReference type="Proteomes" id="UP000813463"/>
    </source>
</evidence>
<dbReference type="InterPro" id="IPR004859">
    <property type="entry name" value="Xrn1_N"/>
</dbReference>
<dbReference type="Gene3D" id="1.25.40.1050">
    <property type="match status" value="1"/>
</dbReference>
<evidence type="ECO:0000256" key="1">
    <source>
        <dbReference type="ARBA" id="ARBA00022722"/>
    </source>
</evidence>
<evidence type="ECO:0000313" key="8">
    <source>
        <dbReference type="RefSeq" id="XP_056686264.1"/>
    </source>
</evidence>
<feature type="region of interest" description="Disordered" evidence="4">
    <location>
        <begin position="851"/>
        <end position="917"/>
    </location>
</feature>
<evidence type="ECO:0000256" key="2">
    <source>
        <dbReference type="ARBA" id="ARBA00022801"/>
    </source>
</evidence>
<dbReference type="Gene3D" id="3.40.50.12390">
    <property type="match status" value="2"/>
</dbReference>
<keyword evidence="3" id="KW-0269">Exonuclease</keyword>
<proteinExistence type="predicted"/>
<feature type="region of interest" description="Disordered" evidence="4">
    <location>
        <begin position="105"/>
        <end position="128"/>
    </location>
</feature>
<evidence type="ECO:0000259" key="6">
    <source>
        <dbReference type="Pfam" id="PF17846"/>
    </source>
</evidence>
<feature type="domain" description="Xrn1 N-terminal" evidence="5">
    <location>
        <begin position="1"/>
        <end position="247"/>
    </location>
</feature>
<sequence>MGVPAFYRWLVDKYPKIVVNAIEQKDDNYVSLPNPNGLEFDNLYLDMNGIIHPCFHPNHLISTPTTFDQVFENIYAYIDRLVSIVKPRKLLYLAIDGVAPRAKMNQQRSRRFKSAKDNQTAEEEERRLRDDFKRKGKKLLTKQESQVSDSNVITPGTEFMHELSRALNSYIHRKLNNDPAWAQLEVILSDATVPGEGEHKVMSFIRTKRTLPDYDPNTSHCIYGLDADLIMLALATHEFYFSILREDVLAVQEHPVSETTLVTSIQKAEQHSLDKSSLDKPKPFFEIADKNNLIQPHHYQFLHVWILREYLELDMQIVDPPEKLVFDVDRIVDDFIFLCFFVGNDFLPHMPTLEMHENPIDLLMYVYKEEFKSFGGYLVDMERINDKHASYIKLKRVEKFILSVGSYEEKIFKKRTDIRDKRQRRILSQLESEKNEEYEECEVSGMDLKEHETGRNNPGSDIQEMLENTKELNEKLKDCLRKKSDIFRDGNLGIDKVKLGSAGWKQRYYKEKFLVEDPKEVEIMRKQIVHKYTEGLCWVLLYYFSGIPSWNWYYPYYYGPFASDLKGLAGVKVEFQKGFPFKPFDQLMAVLPPRSAHALPKVYQQLMTESSSDIIEFYPNDFEVDLDGKRFLWQGICKLPFIEQEKLVAVTKQVEQKVKDSEAARNVETTDKLLIRASNSSKRDCGGYYSQQQVAEIHDGIMCFNFELPVASHIPRLLEGIQPTEKKIFDKDIKATVPWHEYSGRPPITRYDNLAFRHFFFCALTSEENKKHNYFCRHYERYRNAAVDVGTRIKTAGLGRGFEPAGRGKGISWNESEYIQSTSTYCHRNMNRGNTQNSFWRSRSGVVPHENASWRPVSHTGLSYSRKESEGSSVHFRPCNGNAPQFTGRGRSRGRGRSGPYNQYSTEGRDYKDHNRW</sequence>
<dbReference type="Pfam" id="PF17846">
    <property type="entry name" value="XRN_M"/>
    <property type="match status" value="1"/>
</dbReference>
<reference evidence="7" key="1">
    <citation type="journal article" date="2021" name="Nat. Commun.">
        <title>Genomic analyses provide insights into spinach domestication and the genetic basis of agronomic traits.</title>
        <authorList>
            <person name="Cai X."/>
            <person name="Sun X."/>
            <person name="Xu C."/>
            <person name="Sun H."/>
            <person name="Wang X."/>
            <person name="Ge C."/>
            <person name="Zhang Z."/>
            <person name="Wang Q."/>
            <person name="Fei Z."/>
            <person name="Jiao C."/>
            <person name="Wang Q."/>
        </authorList>
    </citation>
    <scope>NUCLEOTIDE SEQUENCE [LARGE SCALE GENOMIC DNA]</scope>
    <source>
        <strain evidence="7">cv. Varoflay</strain>
    </source>
</reference>
<feature type="domain" description="Xrn1 helical" evidence="6">
    <location>
        <begin position="326"/>
        <end position="690"/>
    </location>
</feature>